<keyword evidence="3" id="KW-1185">Reference proteome</keyword>
<dbReference type="Pfam" id="PF13524">
    <property type="entry name" value="Glyco_trans_1_2"/>
    <property type="match status" value="1"/>
</dbReference>
<organism evidence="2 3">
    <name type="scientific">Alkalidesulfovibrio alkalitolerans DSM 16529</name>
    <dbReference type="NCBI Taxonomy" id="1121439"/>
    <lineage>
        <taxon>Bacteria</taxon>
        <taxon>Pseudomonadati</taxon>
        <taxon>Thermodesulfobacteriota</taxon>
        <taxon>Desulfovibrionia</taxon>
        <taxon>Desulfovibrionales</taxon>
        <taxon>Desulfovibrionaceae</taxon>
        <taxon>Alkalidesulfovibrio</taxon>
    </lineage>
</organism>
<dbReference type="AlphaFoldDB" id="S7T1P5"/>
<dbReference type="PATRIC" id="fig|1121439.3.peg.2957"/>
<accession>S7T1P5</accession>
<evidence type="ECO:0000313" key="3">
    <source>
        <dbReference type="Proteomes" id="UP000014975"/>
    </source>
</evidence>
<dbReference type="RefSeq" id="WP_020888266.1">
    <property type="nucleotide sequence ID" value="NZ_ATHI01000032.1"/>
</dbReference>
<dbReference type="OrthoDB" id="9791241at2"/>
<comment type="caution">
    <text evidence="2">The sequence shown here is derived from an EMBL/GenBank/DDBJ whole genome shotgun (WGS) entry which is preliminary data.</text>
</comment>
<dbReference type="EMBL" id="ATHI01000032">
    <property type="protein sequence ID" value="EPR30430.1"/>
    <property type="molecule type" value="Genomic_DNA"/>
</dbReference>
<dbReference type="Proteomes" id="UP000014975">
    <property type="component" value="Unassembled WGS sequence"/>
</dbReference>
<protein>
    <recommendedName>
        <fullName evidence="1">Spore protein YkvP/CgeB glycosyl transferase-like domain-containing protein</fullName>
    </recommendedName>
</protein>
<reference evidence="2 3" key="1">
    <citation type="journal article" date="2013" name="Genome Announc.">
        <title>Draft genome sequences for three mercury-methylating, sulfate-reducing bacteria.</title>
        <authorList>
            <person name="Brown S.D."/>
            <person name="Hurt R.A.Jr."/>
            <person name="Gilmour C.C."/>
            <person name="Elias D.A."/>
        </authorList>
    </citation>
    <scope>NUCLEOTIDE SEQUENCE [LARGE SCALE GENOMIC DNA]</scope>
    <source>
        <strain evidence="2 3">DSM 16529</strain>
    </source>
</reference>
<evidence type="ECO:0000313" key="2">
    <source>
        <dbReference type="EMBL" id="EPR30430.1"/>
    </source>
</evidence>
<proteinExistence type="predicted"/>
<dbReference type="eggNOG" id="COG4641">
    <property type="taxonomic scope" value="Bacteria"/>
</dbReference>
<dbReference type="InterPro" id="IPR055259">
    <property type="entry name" value="YkvP/CgeB_Glyco_trans-like"/>
</dbReference>
<gene>
    <name evidence="2" type="ORF">dsat_1570</name>
</gene>
<dbReference type="SUPFAM" id="SSF53756">
    <property type="entry name" value="UDP-Glycosyltransferase/glycogen phosphorylase"/>
    <property type="match status" value="1"/>
</dbReference>
<name>S7T1P5_9BACT</name>
<sequence length="426" mass="48051">MNRSLRILLVLPLYGGSLPVGRFCASALSRLGHLVETVESPDFQPTYLALRNLKVAGDKLDYLQNSYLQLVAQAVVAKAETFAPDMVLAMAQAPLSRQALKKFKSLGIPTAMWFVEDFRLFTYWQAFAPLYDVFAVIQKEPFGEELEKIGQPNHLYLPLAADPTFHAPLDLTPQERRRFGSDLSFMGAGYPNRRVAFRQLLNHDFKIWGNEWDGDPVLAPYVQEGGRRVSSEECVKIFNASKINLNLHSSIDPERLVTNGDFVNPRTFELAACGAFQLTDSRSLMDEAFAVDEVVRFASLAEMKEKIVHYLAHEDERTAIAARARARVLAEHTYDARMQTLLDFCAERLTGWPKERERPGDAVEAALPEDLRRELAALRERLGLSGEASFDDLVWAVRGQQGKLSPLDTTILFLDEWRKQYGLAGR</sequence>
<feature type="domain" description="Spore protein YkvP/CgeB glycosyl transferase-like" evidence="1">
    <location>
        <begin position="196"/>
        <end position="343"/>
    </location>
</feature>
<dbReference type="STRING" id="1121439.dsat_1570"/>
<evidence type="ECO:0000259" key="1">
    <source>
        <dbReference type="Pfam" id="PF13524"/>
    </source>
</evidence>